<gene>
    <name evidence="17" type="ORF">HMPREF1991_01335</name>
</gene>
<dbReference type="PROSITE" id="PS00041">
    <property type="entry name" value="HTH_ARAC_FAMILY_1"/>
    <property type="match status" value="1"/>
</dbReference>
<organism evidence="17 18">
    <name type="scientific">Hoylesella loescheii DSM 19665 = JCM 12249 = ATCC 15930</name>
    <dbReference type="NCBI Taxonomy" id="1122985"/>
    <lineage>
        <taxon>Bacteria</taxon>
        <taxon>Pseudomonadati</taxon>
        <taxon>Bacteroidota</taxon>
        <taxon>Bacteroidia</taxon>
        <taxon>Bacteroidales</taxon>
        <taxon>Prevotellaceae</taxon>
        <taxon>Hoylesella</taxon>
    </lineage>
</organism>
<evidence type="ECO:0000256" key="7">
    <source>
        <dbReference type="ARBA" id="ARBA00022840"/>
    </source>
</evidence>
<dbReference type="SUPFAM" id="SSF52172">
    <property type="entry name" value="CheY-like"/>
    <property type="match status" value="1"/>
</dbReference>
<dbReference type="InterPro" id="IPR004358">
    <property type="entry name" value="Sig_transdc_His_kin-like_C"/>
</dbReference>
<keyword evidence="4" id="KW-0808">Transferase</keyword>
<dbReference type="InterPro" id="IPR036097">
    <property type="entry name" value="HisK_dim/P_sf"/>
</dbReference>
<dbReference type="eggNOG" id="COG0745">
    <property type="taxonomic scope" value="Bacteria"/>
</dbReference>
<dbReference type="FunFam" id="1.10.287.130:FF:000045">
    <property type="entry name" value="Two-component system sensor histidine kinase/response regulator"/>
    <property type="match status" value="1"/>
</dbReference>
<dbReference type="Gene3D" id="3.40.50.2300">
    <property type="match status" value="3"/>
</dbReference>
<dbReference type="AlphaFoldDB" id="A0A069QIH3"/>
<dbReference type="Pfam" id="PF02518">
    <property type="entry name" value="HATPase_c"/>
    <property type="match status" value="1"/>
</dbReference>
<dbReference type="InterPro" id="IPR005467">
    <property type="entry name" value="His_kinase_dom"/>
</dbReference>
<dbReference type="SMART" id="SM00448">
    <property type="entry name" value="REC"/>
    <property type="match status" value="1"/>
</dbReference>
<keyword evidence="13" id="KW-1133">Transmembrane helix</keyword>
<dbReference type="FunFam" id="3.30.565.10:FF:000037">
    <property type="entry name" value="Hybrid sensor histidine kinase/response regulator"/>
    <property type="match status" value="1"/>
</dbReference>
<keyword evidence="6 17" id="KW-0418">Kinase</keyword>
<dbReference type="GO" id="GO:0043565">
    <property type="term" value="F:sequence-specific DNA binding"/>
    <property type="evidence" value="ECO:0007669"/>
    <property type="project" value="InterPro"/>
</dbReference>
<keyword evidence="10" id="KW-0238">DNA-binding</keyword>
<comment type="catalytic activity">
    <reaction evidence="1">
        <text>ATP + protein L-histidine = ADP + protein N-phospho-L-histidine.</text>
        <dbReference type="EC" id="2.7.13.3"/>
    </reaction>
</comment>
<dbReference type="GO" id="GO:0005524">
    <property type="term" value="F:ATP binding"/>
    <property type="evidence" value="ECO:0007669"/>
    <property type="project" value="UniProtKB-KW"/>
</dbReference>
<keyword evidence="8" id="KW-0902">Two-component regulatory system</keyword>
<keyword evidence="3 12" id="KW-0597">Phosphoprotein</keyword>
<dbReference type="InterPro" id="IPR011006">
    <property type="entry name" value="CheY-like_superfamily"/>
</dbReference>
<protein>
    <recommendedName>
        <fullName evidence="2">histidine kinase</fullName>
        <ecNumber evidence="2">2.7.13.3</ecNumber>
    </recommendedName>
</protein>
<feature type="domain" description="Response regulatory" evidence="16">
    <location>
        <begin position="611"/>
        <end position="726"/>
    </location>
</feature>
<evidence type="ECO:0000256" key="6">
    <source>
        <dbReference type="ARBA" id="ARBA00022777"/>
    </source>
</evidence>
<feature type="modified residue" description="4-aspartylphosphate" evidence="12">
    <location>
        <position position="659"/>
    </location>
</feature>
<dbReference type="eggNOG" id="COG2205">
    <property type="taxonomic scope" value="Bacteria"/>
</dbReference>
<dbReference type="GO" id="GO:0003700">
    <property type="term" value="F:DNA-binding transcription factor activity"/>
    <property type="evidence" value="ECO:0007669"/>
    <property type="project" value="InterPro"/>
</dbReference>
<keyword evidence="18" id="KW-1185">Reference proteome</keyword>
<evidence type="ECO:0000256" key="9">
    <source>
        <dbReference type="ARBA" id="ARBA00023015"/>
    </source>
</evidence>
<evidence type="ECO:0000256" key="1">
    <source>
        <dbReference type="ARBA" id="ARBA00000085"/>
    </source>
</evidence>
<dbReference type="EMBL" id="JNGW01000051">
    <property type="protein sequence ID" value="KDR52595.1"/>
    <property type="molecule type" value="Genomic_DNA"/>
</dbReference>
<dbReference type="InterPro" id="IPR018062">
    <property type="entry name" value="HTH_AraC-typ_CS"/>
</dbReference>
<keyword evidence="11" id="KW-0804">Transcription</keyword>
<evidence type="ECO:0000256" key="4">
    <source>
        <dbReference type="ARBA" id="ARBA00022679"/>
    </source>
</evidence>
<dbReference type="InterPro" id="IPR003661">
    <property type="entry name" value="HisK_dim/P_dom"/>
</dbReference>
<dbReference type="CDD" id="cd17574">
    <property type="entry name" value="REC_OmpR"/>
    <property type="match status" value="1"/>
</dbReference>
<dbReference type="eggNOG" id="COG1879">
    <property type="taxonomic scope" value="Bacteria"/>
</dbReference>
<name>A0A069QIH3_HOYLO</name>
<keyword evidence="5" id="KW-0547">Nucleotide-binding</keyword>
<dbReference type="CDD" id="cd06308">
    <property type="entry name" value="PBP1_sensor_kinase-like"/>
    <property type="match status" value="1"/>
</dbReference>
<dbReference type="InterPro" id="IPR001789">
    <property type="entry name" value="Sig_transdc_resp-reg_receiver"/>
</dbReference>
<dbReference type="SMART" id="SM00387">
    <property type="entry name" value="HATPase_c"/>
    <property type="match status" value="1"/>
</dbReference>
<dbReference type="InterPro" id="IPR028082">
    <property type="entry name" value="Peripla_BP_I"/>
</dbReference>
<dbReference type="InterPro" id="IPR025997">
    <property type="entry name" value="SBP_2_dom"/>
</dbReference>
<keyword evidence="7" id="KW-0067">ATP-binding</keyword>
<dbReference type="SMART" id="SM00342">
    <property type="entry name" value="HTH_ARAC"/>
    <property type="match status" value="1"/>
</dbReference>
<evidence type="ECO:0000256" key="13">
    <source>
        <dbReference type="SAM" id="Phobius"/>
    </source>
</evidence>
<evidence type="ECO:0000259" key="16">
    <source>
        <dbReference type="PROSITE" id="PS50110"/>
    </source>
</evidence>
<dbReference type="PROSITE" id="PS50110">
    <property type="entry name" value="RESPONSE_REGULATORY"/>
    <property type="match status" value="1"/>
</dbReference>
<dbReference type="PANTHER" id="PTHR43547">
    <property type="entry name" value="TWO-COMPONENT HISTIDINE KINASE"/>
    <property type="match status" value="1"/>
</dbReference>
<reference evidence="17 18" key="1">
    <citation type="submission" date="2013-08" db="EMBL/GenBank/DDBJ databases">
        <authorList>
            <person name="Weinstock G."/>
            <person name="Sodergren E."/>
            <person name="Wylie T."/>
            <person name="Fulton L."/>
            <person name="Fulton R."/>
            <person name="Fronick C."/>
            <person name="O'Laughlin M."/>
            <person name="Godfrey J."/>
            <person name="Miner T."/>
            <person name="Herter B."/>
            <person name="Appelbaum E."/>
            <person name="Cordes M."/>
            <person name="Lek S."/>
            <person name="Wollam A."/>
            <person name="Pepin K.H."/>
            <person name="Palsikar V.B."/>
            <person name="Mitreva M."/>
            <person name="Wilson R.K."/>
        </authorList>
    </citation>
    <scope>NUCLEOTIDE SEQUENCE [LARGE SCALE GENOMIC DNA]</scope>
    <source>
        <strain evidence="17 18">ATCC 15930</strain>
    </source>
</reference>
<dbReference type="Gene3D" id="1.10.10.60">
    <property type="entry name" value="Homeodomain-like"/>
    <property type="match status" value="1"/>
</dbReference>
<dbReference type="Proteomes" id="UP000027442">
    <property type="component" value="Unassembled WGS sequence"/>
</dbReference>
<accession>A0A069QIH3</accession>
<dbReference type="PATRIC" id="fig|1122985.7.peg.1387"/>
<evidence type="ECO:0000313" key="17">
    <source>
        <dbReference type="EMBL" id="KDR52595.1"/>
    </source>
</evidence>
<dbReference type="GO" id="GO:0000155">
    <property type="term" value="F:phosphorelay sensor kinase activity"/>
    <property type="evidence" value="ECO:0007669"/>
    <property type="project" value="InterPro"/>
</dbReference>
<dbReference type="PROSITE" id="PS50109">
    <property type="entry name" value="HIS_KIN"/>
    <property type="match status" value="1"/>
</dbReference>
<dbReference type="SUPFAM" id="SSF46689">
    <property type="entry name" value="Homeodomain-like"/>
    <property type="match status" value="1"/>
</dbReference>
<dbReference type="InterPro" id="IPR003594">
    <property type="entry name" value="HATPase_dom"/>
</dbReference>
<dbReference type="PANTHER" id="PTHR43547:SF2">
    <property type="entry name" value="HYBRID SIGNAL TRANSDUCTION HISTIDINE KINASE C"/>
    <property type="match status" value="1"/>
</dbReference>
<evidence type="ECO:0000256" key="8">
    <source>
        <dbReference type="ARBA" id="ARBA00023012"/>
    </source>
</evidence>
<feature type="domain" description="HTH araC/xylS-type" evidence="14">
    <location>
        <begin position="756"/>
        <end position="855"/>
    </location>
</feature>
<evidence type="ECO:0000256" key="12">
    <source>
        <dbReference type="PROSITE-ProRule" id="PRU00169"/>
    </source>
</evidence>
<dbReference type="PRINTS" id="PR00344">
    <property type="entry name" value="BCTRLSENSOR"/>
</dbReference>
<evidence type="ECO:0000256" key="2">
    <source>
        <dbReference type="ARBA" id="ARBA00012438"/>
    </source>
</evidence>
<evidence type="ECO:0000256" key="3">
    <source>
        <dbReference type="ARBA" id="ARBA00022553"/>
    </source>
</evidence>
<dbReference type="Gene3D" id="1.10.287.130">
    <property type="match status" value="1"/>
</dbReference>
<dbReference type="InterPro" id="IPR009057">
    <property type="entry name" value="Homeodomain-like_sf"/>
</dbReference>
<evidence type="ECO:0000256" key="5">
    <source>
        <dbReference type="ARBA" id="ARBA00022741"/>
    </source>
</evidence>
<dbReference type="SUPFAM" id="SSF47384">
    <property type="entry name" value="Homodimeric domain of signal transducing histidine kinase"/>
    <property type="match status" value="1"/>
</dbReference>
<evidence type="ECO:0000259" key="15">
    <source>
        <dbReference type="PROSITE" id="PS50109"/>
    </source>
</evidence>
<dbReference type="Pfam" id="PF12833">
    <property type="entry name" value="HTH_18"/>
    <property type="match status" value="1"/>
</dbReference>
<dbReference type="Pfam" id="PF00072">
    <property type="entry name" value="Response_reg"/>
    <property type="match status" value="1"/>
</dbReference>
<keyword evidence="13" id="KW-0472">Membrane</keyword>
<dbReference type="Gene3D" id="3.30.565.10">
    <property type="entry name" value="Histidine kinase-like ATPase, C-terminal domain"/>
    <property type="match status" value="1"/>
</dbReference>
<dbReference type="PROSITE" id="PS01124">
    <property type="entry name" value="HTH_ARAC_FAMILY_2"/>
    <property type="match status" value="1"/>
</dbReference>
<dbReference type="EC" id="2.7.13.3" evidence="2"/>
<evidence type="ECO:0000256" key="11">
    <source>
        <dbReference type="ARBA" id="ARBA00023163"/>
    </source>
</evidence>
<sequence length="858" mass="94912">MNSEIRRESYLYDNVRVEFASAKDNNRVQIAQIERFIDKGADLIIVSPNEAKALTPVINKAFDRGVRVVLVDRKSASDKYTAFIGADNVAIGRAVGRFVGEHLGGKGRVMELQGLRGSSPAIERDSGFREALAHYPQIKVVANAHADWFAQKAETEATRMFKAVGEADLVFAQCDRMGIGAHQATQKLGMKGVKIVGVDALPTPGDGIEAVKNGTFLATFVYPTHGDEVLKLAMNILEGRPFRRETILQTGVIDANNAESALQQWAELTLLDNKMQRLNHRIDESMAQYSNQKTILVLGILLVFILMIFAFFVLKAYFAKAKLNEKLEEKNREIEAATQAKLMFFTNVSHELRTPLTLIETPVEQLLAENQLSNVQRQLLEVAHRNVRTLLKLINQILDFRKVEGGKMTLQLAETDLAALISNVVSEFLATAEHKRIKLTYHLPEHIKATIDAEKIERVVSNILSNAVKFTPAEGEINVELVADTAQGTATLSITNTGKGIAERDLPHIFDRFYQPQNSKEGTGIGLALAKAFVDMHGGDIGVCSKDEGPTVFTVRLPLEAQAEASISPTDQSLSVEPQTFITPPMHATAKAEDPQLQTIFEENNDPHQPTILFADDNDDVCQMVRTLLEKHYRVLTAPNGEVALQLAELNIPDLVVSDVMMPQMDGLELCRRLKQATATSHIPVILLTARTLDEQRIAGYEHGADAYITKPFSAPLLLARIHNLLQSRKQLKLVFAGADELANEEISKPDKVFVSKIRSEIHRNISDNDFGVEQLGAAVDLSRVQLYRKVKALTGLSPVELIRATRLNRARKLIEGGVTSISEVAYQVGFTSPSYFTKCFKDQFGVSPIELLNSNKG</sequence>
<feature type="transmembrane region" description="Helical" evidence="13">
    <location>
        <begin position="295"/>
        <end position="318"/>
    </location>
</feature>
<dbReference type="SMART" id="SM00388">
    <property type="entry name" value="HisKA"/>
    <property type="match status" value="1"/>
</dbReference>
<dbReference type="HOGENOM" id="CLU_000445_28_7_10"/>
<keyword evidence="9" id="KW-0805">Transcription regulation</keyword>
<evidence type="ECO:0000313" key="18">
    <source>
        <dbReference type="Proteomes" id="UP000027442"/>
    </source>
</evidence>
<dbReference type="Pfam" id="PF00512">
    <property type="entry name" value="HisKA"/>
    <property type="match status" value="1"/>
</dbReference>
<evidence type="ECO:0000256" key="10">
    <source>
        <dbReference type="ARBA" id="ARBA00023125"/>
    </source>
</evidence>
<dbReference type="Pfam" id="PF13407">
    <property type="entry name" value="Peripla_BP_4"/>
    <property type="match status" value="1"/>
</dbReference>
<comment type="caution">
    <text evidence="17">The sequence shown here is derived from an EMBL/GenBank/DDBJ whole genome shotgun (WGS) entry which is preliminary data.</text>
</comment>
<proteinExistence type="predicted"/>
<dbReference type="SUPFAM" id="SSF55874">
    <property type="entry name" value="ATPase domain of HSP90 chaperone/DNA topoisomerase II/histidine kinase"/>
    <property type="match status" value="1"/>
</dbReference>
<dbReference type="CDD" id="cd00082">
    <property type="entry name" value="HisKA"/>
    <property type="match status" value="1"/>
</dbReference>
<feature type="domain" description="Histidine kinase" evidence="15">
    <location>
        <begin position="347"/>
        <end position="561"/>
    </location>
</feature>
<dbReference type="InterPro" id="IPR036890">
    <property type="entry name" value="HATPase_C_sf"/>
</dbReference>
<evidence type="ECO:0000259" key="14">
    <source>
        <dbReference type="PROSITE" id="PS01124"/>
    </source>
</evidence>
<keyword evidence="13" id="KW-0812">Transmembrane</keyword>
<dbReference type="CDD" id="cd00075">
    <property type="entry name" value="HATPase"/>
    <property type="match status" value="1"/>
</dbReference>
<dbReference type="SUPFAM" id="SSF53822">
    <property type="entry name" value="Periplasmic binding protein-like I"/>
    <property type="match status" value="1"/>
</dbReference>
<dbReference type="InterPro" id="IPR018060">
    <property type="entry name" value="HTH_AraC"/>
</dbReference>